<dbReference type="RefSeq" id="WP_088861793.1">
    <property type="nucleotide sequence ID" value="NZ_CP022115.1"/>
</dbReference>
<keyword evidence="4" id="KW-0804">Transcription</keyword>
<evidence type="ECO:0000256" key="4">
    <source>
        <dbReference type="ARBA" id="ARBA00023163"/>
    </source>
</evidence>
<protein>
    <submittedName>
        <fullName evidence="6">Helix-turn-helix domain-containing protein</fullName>
    </submittedName>
</protein>
<evidence type="ECO:0000256" key="3">
    <source>
        <dbReference type="ARBA" id="ARBA00023125"/>
    </source>
</evidence>
<comment type="caution">
    <text evidence="6">The sequence shown here is derived from an EMBL/GenBank/DDBJ whole genome shotgun (WGS) entry which is preliminary data.</text>
</comment>
<evidence type="ECO:0000256" key="2">
    <source>
        <dbReference type="ARBA" id="ARBA00023015"/>
    </source>
</evidence>
<dbReference type="InterPro" id="IPR010982">
    <property type="entry name" value="Lambda_DNA-bd_dom_sf"/>
</dbReference>
<dbReference type="GO" id="GO:0003677">
    <property type="term" value="F:DNA binding"/>
    <property type="evidence" value="ECO:0007669"/>
    <property type="project" value="UniProtKB-KW"/>
</dbReference>
<gene>
    <name evidence="6" type="ORF">LH440_11565</name>
</gene>
<keyword evidence="2" id="KW-0805">Transcription regulation</keyword>
<sequence length="100" mass="11170">MYTSDSQKKSAFQDWDRADIVAALHKKGWSVRRLSIDSGLSAGALYNALERPWPKGENIIAAAIGMEPEAIWPSRHARRHFKPVFPSIPKRNPNCPAVMG</sequence>
<dbReference type="AlphaFoldDB" id="A0ABD4SUR5"/>
<evidence type="ECO:0000259" key="5">
    <source>
        <dbReference type="Pfam" id="PF13693"/>
    </source>
</evidence>
<accession>A0ABD4SUR5</accession>
<evidence type="ECO:0000313" key="6">
    <source>
        <dbReference type="EMBL" id="MCG9026524.1"/>
    </source>
</evidence>
<feature type="domain" description="Ner winged helix-turn-helix DNA-binding" evidence="5">
    <location>
        <begin position="14"/>
        <end position="80"/>
    </location>
</feature>
<dbReference type="EMBL" id="JAJAXM010000021">
    <property type="protein sequence ID" value="MCG9026524.1"/>
    <property type="molecule type" value="Genomic_DNA"/>
</dbReference>
<reference evidence="6 7" key="1">
    <citation type="submission" date="2021-10" db="EMBL/GenBank/DDBJ databases">
        <title>Whole-genome sequencing analysis of Laribacter hongkongensis: virulence gene profiles, carbohydrate-active enzyme prediction, and antimicrobial resistance characterization.</title>
        <authorList>
            <person name="Yuan P."/>
            <person name="Zhan Y."/>
            <person name="Chen D."/>
        </authorList>
    </citation>
    <scope>NUCLEOTIDE SEQUENCE [LARGE SCALE GENOMIC DNA]</scope>
    <source>
        <strain evidence="6 7">W67</strain>
    </source>
</reference>
<dbReference type="SUPFAM" id="SSF47413">
    <property type="entry name" value="lambda repressor-like DNA-binding domains"/>
    <property type="match status" value="1"/>
</dbReference>
<comment type="similarity">
    <text evidence="1">Belongs to the ner transcriptional regulatory family.</text>
</comment>
<evidence type="ECO:0000313" key="7">
    <source>
        <dbReference type="Proteomes" id="UP001200247"/>
    </source>
</evidence>
<dbReference type="Proteomes" id="UP001200247">
    <property type="component" value="Unassembled WGS sequence"/>
</dbReference>
<name>A0ABD4SUR5_9NEIS</name>
<organism evidence="6 7">
    <name type="scientific">Laribacter hongkongensis</name>
    <dbReference type="NCBI Taxonomy" id="168471"/>
    <lineage>
        <taxon>Bacteria</taxon>
        <taxon>Pseudomonadati</taxon>
        <taxon>Pseudomonadota</taxon>
        <taxon>Betaproteobacteria</taxon>
        <taxon>Neisseriales</taxon>
        <taxon>Aquaspirillaceae</taxon>
        <taxon>Laribacter</taxon>
    </lineage>
</organism>
<dbReference type="InterPro" id="IPR038722">
    <property type="entry name" value="Ner_HTH_dom"/>
</dbReference>
<keyword evidence="3" id="KW-0238">DNA-binding</keyword>
<evidence type="ECO:0000256" key="1">
    <source>
        <dbReference type="ARBA" id="ARBA00006157"/>
    </source>
</evidence>
<dbReference type="Pfam" id="PF13693">
    <property type="entry name" value="HTH_35"/>
    <property type="match status" value="1"/>
</dbReference>
<dbReference type="Gene3D" id="1.10.260.40">
    <property type="entry name" value="lambda repressor-like DNA-binding domains"/>
    <property type="match status" value="1"/>
</dbReference>
<proteinExistence type="inferred from homology"/>